<dbReference type="Gene3D" id="2.30.29.30">
    <property type="entry name" value="Pleckstrin-homology domain (PH domain)/Phosphotyrosine-binding domain (PTB)"/>
    <property type="match status" value="1"/>
</dbReference>
<dbReference type="InterPro" id="IPR019749">
    <property type="entry name" value="Band_41_domain"/>
</dbReference>
<dbReference type="GO" id="GO:0031032">
    <property type="term" value="P:actomyosin structure organization"/>
    <property type="evidence" value="ECO:0007669"/>
    <property type="project" value="TreeGrafter"/>
</dbReference>
<evidence type="ECO:0000313" key="4">
    <source>
        <dbReference type="EMBL" id="CDS41872.1"/>
    </source>
</evidence>
<dbReference type="Gene3D" id="3.10.20.90">
    <property type="entry name" value="Phosphatidylinositol 3-kinase Catalytic Subunit, Chain A, domain 1"/>
    <property type="match status" value="1"/>
</dbReference>
<dbReference type="InterPro" id="IPR011993">
    <property type="entry name" value="PH-like_dom_sf"/>
</dbReference>
<dbReference type="InterPro" id="IPR029071">
    <property type="entry name" value="Ubiquitin-like_domsf"/>
</dbReference>
<dbReference type="EMBL" id="LN902842">
    <property type="protein sequence ID" value="CDS41872.1"/>
    <property type="molecule type" value="Genomic_DNA"/>
</dbReference>
<organism evidence="4 5">
    <name type="scientific">Echinococcus multilocularis</name>
    <name type="common">Fox tapeworm</name>
    <dbReference type="NCBI Taxonomy" id="6211"/>
    <lineage>
        <taxon>Eukaryota</taxon>
        <taxon>Metazoa</taxon>
        <taxon>Spiralia</taxon>
        <taxon>Lophotrochozoa</taxon>
        <taxon>Platyhelminthes</taxon>
        <taxon>Cestoda</taxon>
        <taxon>Eucestoda</taxon>
        <taxon>Cyclophyllidea</taxon>
        <taxon>Taeniidae</taxon>
        <taxon>Echinococcus</taxon>
    </lineage>
</organism>
<keyword evidence="2" id="KW-0812">Transmembrane</keyword>
<dbReference type="GO" id="GO:0005856">
    <property type="term" value="C:cytoskeleton"/>
    <property type="evidence" value="ECO:0007669"/>
    <property type="project" value="TreeGrafter"/>
</dbReference>
<reference evidence="4" key="2">
    <citation type="submission" date="2015-11" db="EMBL/GenBank/DDBJ databases">
        <authorList>
            <person name="Zhang Y."/>
            <person name="Guo Z."/>
        </authorList>
    </citation>
    <scope>NUCLEOTIDE SEQUENCE</scope>
</reference>
<evidence type="ECO:0000256" key="2">
    <source>
        <dbReference type="SAM" id="Phobius"/>
    </source>
</evidence>
<dbReference type="CDD" id="cd14473">
    <property type="entry name" value="FERM_B-lobe"/>
    <property type="match status" value="1"/>
</dbReference>
<dbReference type="AlphaFoldDB" id="A0A068YEX0"/>
<evidence type="ECO:0000256" key="1">
    <source>
        <dbReference type="SAM" id="MobiDB-lite"/>
    </source>
</evidence>
<feature type="domain" description="FERM" evidence="3">
    <location>
        <begin position="22"/>
        <end position="333"/>
    </location>
</feature>
<dbReference type="OMA" id="HIGLTHE"/>
<sequence>MTSTSTSKSTTRSSRRSTDDGLQVTVSLLENDCFITIWVPEQASGRWLLEEVCKKQAVLPEIEYFGLRYISCELLSSPSKHWMNPVKPVRPQLNHTNPLMVSFRIKHYPPDPFSDFKLDKSKYLLFHQLHRDFLSGRLIAPHEDLIRLAAFFIQVTLGDASEMAASMLSLQSPSTSTRTDSSTYLSNYRALHNTSSKKNELEILEEHRKLEGVLPSEAAAEAIRIALRQPSYGLEPFKVQLTKRKDSRPVHIGLTHEGVAEFLGSKRAHLFKWAEIDQFFYSGKNFIIRHQKAASKRQKSAHEITKYKCESRAIASELWSWALERKLFFTLEKSSIVKPITTKYKFFSRRHTFTFAGRCHSELMNPKPSSATLPNCHSGLQKTKTWCAPLGASTPGLDHLHHHHRQKHISKSSTFSSMASRLGPTKSFNEFNINDATSTSSVAGSTLTEEEQSCGEFLNGPEASERGSTSTADPPAFIKLAPYFESIPNRKYTSLSRLRQIRCVKLASDPTTRSQRSMEDLRLNGILGQPISEAQEPTSELVKRTADYSTSDSFYKDRKICCKEVDEKTQSSDGSSCRTISPLWRYVLITGGITLIVIVLGTSLAFDFGMQGPLLLKVRSSSLFIKWENYCYRPLQSLLLGALQ</sequence>
<dbReference type="PANTHER" id="PTHR23280">
    <property type="entry name" value="4.1 G PROTEIN"/>
    <property type="match status" value="1"/>
</dbReference>
<dbReference type="Pfam" id="PF09379">
    <property type="entry name" value="FERM_N"/>
    <property type="match status" value="1"/>
</dbReference>
<dbReference type="InterPro" id="IPR014352">
    <property type="entry name" value="FERM/acyl-CoA-bd_prot_sf"/>
</dbReference>
<name>A0A068YEX0_ECHMU</name>
<accession>A0A068YEX0</accession>
<dbReference type="InterPro" id="IPR019748">
    <property type="entry name" value="FERM_central"/>
</dbReference>
<protein>
    <submittedName>
        <fullName evidence="4">FERM domain containing protein 3</fullName>
    </submittedName>
</protein>
<dbReference type="PROSITE" id="PS50057">
    <property type="entry name" value="FERM_3"/>
    <property type="match status" value="1"/>
</dbReference>
<gene>
    <name evidence="4" type="ORF">EmuJ_000955600</name>
</gene>
<keyword evidence="2" id="KW-1133">Transmembrane helix</keyword>
<dbReference type="InterPro" id="IPR035963">
    <property type="entry name" value="FERM_2"/>
</dbReference>
<dbReference type="SUPFAM" id="SSF54236">
    <property type="entry name" value="Ubiquitin-like"/>
    <property type="match status" value="1"/>
</dbReference>
<dbReference type="Proteomes" id="UP000017246">
    <property type="component" value="Unassembled WGS sequence"/>
</dbReference>
<dbReference type="Pfam" id="PF00373">
    <property type="entry name" value="FERM_M"/>
    <property type="match status" value="1"/>
</dbReference>
<dbReference type="Gene3D" id="1.20.80.10">
    <property type="match status" value="1"/>
</dbReference>
<feature type="region of interest" description="Disordered" evidence="1">
    <location>
        <begin position="441"/>
        <end position="472"/>
    </location>
</feature>
<dbReference type="InterPro" id="IPR018979">
    <property type="entry name" value="FERM_N"/>
</dbReference>
<dbReference type="STRING" id="6211.A0A068YEX0"/>
<dbReference type="eggNOG" id="KOG3530">
    <property type="taxonomic scope" value="Eukaryota"/>
</dbReference>
<dbReference type="SMART" id="SM01196">
    <property type="entry name" value="FERM_C"/>
    <property type="match status" value="1"/>
</dbReference>
<proteinExistence type="predicted"/>
<dbReference type="InterPro" id="IPR018980">
    <property type="entry name" value="FERM_PH-like_C"/>
</dbReference>
<evidence type="ECO:0000313" key="5">
    <source>
        <dbReference type="Proteomes" id="UP000017246"/>
    </source>
</evidence>
<feature type="transmembrane region" description="Helical" evidence="2">
    <location>
        <begin position="583"/>
        <end position="606"/>
    </location>
</feature>
<evidence type="ECO:0000259" key="3">
    <source>
        <dbReference type="PROSITE" id="PS50057"/>
    </source>
</evidence>
<reference evidence="4" key="1">
    <citation type="journal article" date="2013" name="Nature">
        <title>The genomes of four tapeworm species reveal adaptations to parasitism.</title>
        <authorList>
            <person name="Tsai I.J."/>
            <person name="Zarowiecki M."/>
            <person name="Holroyd N."/>
            <person name="Garciarrubio A."/>
            <person name="Sanchez-Flores A."/>
            <person name="Brooks K.L."/>
            <person name="Tracey A."/>
            <person name="Bobes R.J."/>
            <person name="Fragoso G."/>
            <person name="Sciutto E."/>
            <person name="Aslett M."/>
            <person name="Beasley H."/>
            <person name="Bennett H.M."/>
            <person name="Cai J."/>
            <person name="Camicia F."/>
            <person name="Clark R."/>
            <person name="Cucher M."/>
            <person name="De Silva N."/>
            <person name="Day T.A."/>
            <person name="Deplazes P."/>
            <person name="Estrada K."/>
            <person name="Fernandez C."/>
            <person name="Holland P.W."/>
            <person name="Hou J."/>
            <person name="Hu S."/>
            <person name="Huckvale T."/>
            <person name="Hung S.S."/>
            <person name="Kamenetzky L."/>
            <person name="Keane J.A."/>
            <person name="Kiss F."/>
            <person name="Koziol U."/>
            <person name="Lambert O."/>
            <person name="Liu K."/>
            <person name="Luo X."/>
            <person name="Luo Y."/>
            <person name="Macchiaroli N."/>
            <person name="Nichol S."/>
            <person name="Paps J."/>
            <person name="Parkinson J."/>
            <person name="Pouchkina-Stantcheva N."/>
            <person name="Riddiford N."/>
            <person name="Rosenzvit M."/>
            <person name="Salinas G."/>
            <person name="Wasmuth J.D."/>
            <person name="Zamanian M."/>
            <person name="Zheng Y."/>
            <person name="Cai X."/>
            <person name="Soberon X."/>
            <person name="Olson P.D."/>
            <person name="Laclette J.P."/>
            <person name="Brehm K."/>
            <person name="Berriman M."/>
            <person name="Garciarrubio A."/>
            <person name="Bobes R.J."/>
            <person name="Fragoso G."/>
            <person name="Sanchez-Flores A."/>
            <person name="Estrada K."/>
            <person name="Cevallos M.A."/>
            <person name="Morett E."/>
            <person name="Gonzalez V."/>
            <person name="Portillo T."/>
            <person name="Ochoa-Leyva A."/>
            <person name="Jose M.V."/>
            <person name="Sciutto E."/>
            <person name="Landa A."/>
            <person name="Jimenez L."/>
            <person name="Valdes V."/>
            <person name="Carrero J.C."/>
            <person name="Larralde C."/>
            <person name="Morales-Montor J."/>
            <person name="Limon-Lason J."/>
            <person name="Soberon X."/>
            <person name="Laclette J.P."/>
        </authorList>
    </citation>
    <scope>NUCLEOTIDE SEQUENCE [LARGE SCALE GENOMIC DNA]</scope>
</reference>
<dbReference type="Pfam" id="PF09380">
    <property type="entry name" value="FERM_C"/>
    <property type="match status" value="1"/>
</dbReference>
<dbReference type="SUPFAM" id="SSF47031">
    <property type="entry name" value="Second domain of FERM"/>
    <property type="match status" value="1"/>
</dbReference>
<keyword evidence="5" id="KW-1185">Reference proteome</keyword>
<dbReference type="SUPFAM" id="SSF50729">
    <property type="entry name" value="PH domain-like"/>
    <property type="match status" value="1"/>
</dbReference>
<dbReference type="InterPro" id="IPR000299">
    <property type="entry name" value="FERM_domain"/>
</dbReference>
<dbReference type="PANTHER" id="PTHR23280:SF32">
    <property type="entry name" value="FI22325P1"/>
    <property type="match status" value="1"/>
</dbReference>
<dbReference type="SMART" id="SM00295">
    <property type="entry name" value="B41"/>
    <property type="match status" value="1"/>
</dbReference>
<dbReference type="OrthoDB" id="6266673at2759"/>
<keyword evidence="2" id="KW-0472">Membrane</keyword>